<gene>
    <name evidence="9" type="ORF">BST86_07605</name>
</gene>
<evidence type="ECO:0000256" key="5">
    <source>
        <dbReference type="ARBA" id="ARBA00022989"/>
    </source>
</evidence>
<dbReference type="GO" id="GO:0016020">
    <property type="term" value="C:membrane"/>
    <property type="evidence" value="ECO:0007669"/>
    <property type="project" value="UniProtKB-SubCell"/>
</dbReference>
<feature type="transmembrane region" description="Helical" evidence="7">
    <location>
        <begin position="49"/>
        <end position="69"/>
    </location>
</feature>
<dbReference type="InterPro" id="IPR017475">
    <property type="entry name" value="EPS_sugar_tfrase"/>
</dbReference>
<dbReference type="PANTHER" id="PTHR30576:SF0">
    <property type="entry name" value="UNDECAPRENYL-PHOSPHATE N-ACETYLGALACTOSAMINYL 1-PHOSPHATE TRANSFERASE-RELATED"/>
    <property type="match status" value="1"/>
</dbReference>
<keyword evidence="5 7" id="KW-1133">Transmembrane helix</keyword>
<dbReference type="NCBIfam" id="TIGR03025">
    <property type="entry name" value="EPS_sugtrans"/>
    <property type="match status" value="1"/>
</dbReference>
<feature type="transmembrane region" description="Helical" evidence="7">
    <location>
        <begin position="16"/>
        <end position="37"/>
    </location>
</feature>
<protein>
    <submittedName>
        <fullName evidence="9">Sugar transferase</fullName>
    </submittedName>
</protein>
<keyword evidence="6 7" id="KW-0472">Membrane</keyword>
<evidence type="ECO:0000256" key="6">
    <source>
        <dbReference type="ARBA" id="ARBA00023136"/>
    </source>
</evidence>
<organism evidence="9 10">
    <name type="scientific">Nonlabens agnitus</name>
    <dbReference type="NCBI Taxonomy" id="870484"/>
    <lineage>
        <taxon>Bacteria</taxon>
        <taxon>Pseudomonadati</taxon>
        <taxon>Bacteroidota</taxon>
        <taxon>Flavobacteriia</taxon>
        <taxon>Flavobacteriales</taxon>
        <taxon>Flavobacteriaceae</taxon>
        <taxon>Nonlabens</taxon>
    </lineage>
</organism>
<comment type="similarity">
    <text evidence="2">Belongs to the bacterial sugar transferase family.</text>
</comment>
<keyword evidence="10" id="KW-1185">Reference proteome</keyword>
<accession>A0A2S9WU25</accession>
<dbReference type="PANTHER" id="PTHR30576">
    <property type="entry name" value="COLANIC BIOSYNTHESIS UDP-GLUCOSE LIPID CARRIER TRANSFERASE"/>
    <property type="match status" value="1"/>
</dbReference>
<feature type="transmembrane region" description="Helical" evidence="7">
    <location>
        <begin position="81"/>
        <end position="100"/>
    </location>
</feature>
<comment type="caution">
    <text evidence="9">The sequence shown here is derived from an EMBL/GenBank/DDBJ whole genome shotgun (WGS) entry which is preliminary data.</text>
</comment>
<reference evidence="9 10" key="1">
    <citation type="submission" date="2016-11" db="EMBL/GenBank/DDBJ databases">
        <title>Trade-off between light-utilization and light-protection in marine flavobacteria.</title>
        <authorList>
            <person name="Kumagai Y."/>
        </authorList>
    </citation>
    <scope>NUCLEOTIDE SEQUENCE [LARGE SCALE GENOMIC DNA]</scope>
    <source>
        <strain evidence="9 10">JCM 17109</strain>
    </source>
</reference>
<sequence>MANSSSIHFEISERKVLLRVIDVCVILFSLHLVGYFFDMNYFMINLDQWLGSVILCIYILFFATVFELYDLQKASRITSTLQGVFYTGILTSLAYLLTPFLTPVLPDNRLQIFYFTATVLISLMSWRSIYVKLFASSRFNKKIIIVADAVDALEISSQLQSADPNYTIIGYINTDRSIDMGYDDRITVLTVAEAEEKIRKENVREIVIASMNSAGITTQIYTWLIQLVENGFSVREYSQVYEEMTDRVPVNFVGKDFYRYFPFARSNQNRLYQVYHRCFDIVISVIGLIGFVVILPLVLFGNLLANRGPLFYSQTRIGRNRKEFEILKFRTMITNAEVDGAQFTVKKDSRVTAFGKLLRKTRLDEIPQFFNILQGDMSVIGPRPERPVFVKKLTEKIPFYETRHVVKPGLTGWAQVKASYGESYDDHLKKLQYDLYYIKKRSIFLDIRILVKTLSTVIFLKGQ</sequence>
<feature type="domain" description="Bacterial sugar transferase" evidence="8">
    <location>
        <begin position="277"/>
        <end position="458"/>
    </location>
</feature>
<evidence type="ECO:0000256" key="1">
    <source>
        <dbReference type="ARBA" id="ARBA00004141"/>
    </source>
</evidence>
<dbReference type="EMBL" id="MQUC01000003">
    <property type="protein sequence ID" value="PRP66973.1"/>
    <property type="molecule type" value="Genomic_DNA"/>
</dbReference>
<dbReference type="InterPro" id="IPR003362">
    <property type="entry name" value="Bact_transf"/>
</dbReference>
<evidence type="ECO:0000256" key="4">
    <source>
        <dbReference type="ARBA" id="ARBA00022692"/>
    </source>
</evidence>
<evidence type="ECO:0000313" key="9">
    <source>
        <dbReference type="EMBL" id="PRP66973.1"/>
    </source>
</evidence>
<evidence type="ECO:0000256" key="2">
    <source>
        <dbReference type="ARBA" id="ARBA00006464"/>
    </source>
</evidence>
<proteinExistence type="inferred from homology"/>
<dbReference type="Gene3D" id="3.40.50.720">
    <property type="entry name" value="NAD(P)-binding Rossmann-like Domain"/>
    <property type="match status" value="1"/>
</dbReference>
<name>A0A2S9WU25_9FLAO</name>
<dbReference type="AlphaFoldDB" id="A0A2S9WU25"/>
<dbReference type="Pfam" id="PF02397">
    <property type="entry name" value="Bac_transf"/>
    <property type="match status" value="1"/>
</dbReference>
<evidence type="ECO:0000313" key="10">
    <source>
        <dbReference type="Proteomes" id="UP000239532"/>
    </source>
</evidence>
<dbReference type="RefSeq" id="WP_105982753.1">
    <property type="nucleotide sequence ID" value="NZ_MQUC01000003.1"/>
</dbReference>
<feature type="transmembrane region" description="Helical" evidence="7">
    <location>
        <begin position="278"/>
        <end position="305"/>
    </location>
</feature>
<keyword evidence="3 9" id="KW-0808">Transferase</keyword>
<evidence type="ECO:0000256" key="7">
    <source>
        <dbReference type="SAM" id="Phobius"/>
    </source>
</evidence>
<feature type="transmembrane region" description="Helical" evidence="7">
    <location>
        <begin position="112"/>
        <end position="135"/>
    </location>
</feature>
<dbReference type="Proteomes" id="UP000239532">
    <property type="component" value="Unassembled WGS sequence"/>
</dbReference>
<evidence type="ECO:0000256" key="3">
    <source>
        <dbReference type="ARBA" id="ARBA00022679"/>
    </source>
</evidence>
<evidence type="ECO:0000259" key="8">
    <source>
        <dbReference type="Pfam" id="PF02397"/>
    </source>
</evidence>
<keyword evidence="4 7" id="KW-0812">Transmembrane</keyword>
<dbReference type="GO" id="GO:0016780">
    <property type="term" value="F:phosphotransferase activity, for other substituted phosphate groups"/>
    <property type="evidence" value="ECO:0007669"/>
    <property type="project" value="TreeGrafter"/>
</dbReference>
<dbReference type="OrthoDB" id="9808602at2"/>
<comment type="subcellular location">
    <subcellularLocation>
        <location evidence="1">Membrane</location>
        <topology evidence="1">Multi-pass membrane protein</topology>
    </subcellularLocation>
</comment>